<dbReference type="InterPro" id="IPR004360">
    <property type="entry name" value="Glyas_Fos-R_dOase_dom"/>
</dbReference>
<dbReference type="PROSITE" id="PS51819">
    <property type="entry name" value="VOC"/>
    <property type="match status" value="2"/>
</dbReference>
<dbReference type="Gene3D" id="3.10.180.10">
    <property type="entry name" value="2,3-Dihydroxybiphenyl 1,2-Dioxygenase, domain 1"/>
    <property type="match status" value="2"/>
</dbReference>
<dbReference type="RefSeq" id="WP_275476354.1">
    <property type="nucleotide sequence ID" value="NZ_CP162940.1"/>
</dbReference>
<evidence type="ECO:0000313" key="2">
    <source>
        <dbReference type="EMBL" id="MFB5189831.1"/>
    </source>
</evidence>
<keyword evidence="2" id="KW-0223">Dioxygenase</keyword>
<reference evidence="2 3" key="1">
    <citation type="journal article" date="2024" name="Int. J. Mol. Sci.">
        <title>Exploration of Alicyclobacillus spp. Genome in Search of Antibiotic Resistance.</title>
        <authorList>
            <person name="Bucka-Kolendo J."/>
            <person name="Kiousi D.E."/>
            <person name="Dekowska A."/>
            <person name="Mikolajczuk-Szczyrba A."/>
            <person name="Karadedos D.M."/>
            <person name="Michael P."/>
            <person name="Galanis A."/>
            <person name="Sokolowska B."/>
        </authorList>
    </citation>
    <scope>NUCLEOTIDE SEQUENCE [LARGE SCALE GENOMIC DNA]</scope>
    <source>
        <strain evidence="2 3">KKP 3000</strain>
    </source>
</reference>
<dbReference type="Pfam" id="PF00903">
    <property type="entry name" value="Glyoxalase"/>
    <property type="match status" value="2"/>
</dbReference>
<comment type="caution">
    <text evidence="2">The sequence shown here is derived from an EMBL/GenBank/DDBJ whole genome shotgun (WGS) entry which is preliminary data.</text>
</comment>
<dbReference type="PANTHER" id="PTHR36110:SF4">
    <property type="entry name" value="RING-CLEAVING DIOXYGENASE MHQA-RELATED"/>
    <property type="match status" value="1"/>
</dbReference>
<dbReference type="InterPro" id="IPR029068">
    <property type="entry name" value="Glyas_Bleomycin-R_OHBP_Dase"/>
</dbReference>
<accession>A0ABV5AC43</accession>
<keyword evidence="3" id="KW-1185">Reference proteome</keyword>
<dbReference type="EMBL" id="JBDXSU010000004">
    <property type="protein sequence ID" value="MFB5189831.1"/>
    <property type="molecule type" value="Genomic_DNA"/>
</dbReference>
<sequence length="325" mass="36147">MEPLTGIHHVSMFTANPRENYEFYTKTMGMRLVKKTVNQDRTSSYHLFYGDHRGAPGTQVTFFDIPRAARTHRGVSSISKIGLRVSNPRALEYWRDRLQGTSAGHLEIAAQMGRDVLDYEDFEGLPIVMVSDEGYAGGASGTPCDRSVVPPEFSIRGLGPVTFTVRDADPTLRTLIDVLGFREIGHYASRVTGQPDIRVLETGDGGTAAQVHVEERHDLEQQKLGRGGVHHVAFRVPTNEQYLAWYERVEAAGLKTTGLIDRYYFRSMYFREPSGIMIELATDGPGLTVDETLETLGENLVLPPFLEGQRASIEAKLPPFNTSIS</sequence>
<dbReference type="GO" id="GO:0051213">
    <property type="term" value="F:dioxygenase activity"/>
    <property type="evidence" value="ECO:0007669"/>
    <property type="project" value="UniProtKB-KW"/>
</dbReference>
<name>A0ABV5AC43_9BACL</name>
<proteinExistence type="predicted"/>
<dbReference type="PANTHER" id="PTHR36110">
    <property type="entry name" value="RING-CLEAVING DIOXYGENASE MHQE-RELATED"/>
    <property type="match status" value="1"/>
</dbReference>
<dbReference type="Proteomes" id="UP001579974">
    <property type="component" value="Unassembled WGS sequence"/>
</dbReference>
<keyword evidence="2" id="KW-0560">Oxidoreductase</keyword>
<evidence type="ECO:0000259" key="1">
    <source>
        <dbReference type="PROSITE" id="PS51819"/>
    </source>
</evidence>
<dbReference type="InterPro" id="IPR052537">
    <property type="entry name" value="Extradiol_RC_dioxygenase"/>
</dbReference>
<dbReference type="SUPFAM" id="SSF54593">
    <property type="entry name" value="Glyoxalase/Bleomycin resistance protein/Dihydroxybiphenyl dioxygenase"/>
    <property type="match status" value="1"/>
</dbReference>
<gene>
    <name evidence="2" type="ORF">KKP3000_003221</name>
</gene>
<protein>
    <submittedName>
        <fullName evidence="2">Ring-cleaving dioxygenase</fullName>
    </submittedName>
</protein>
<dbReference type="InterPro" id="IPR037523">
    <property type="entry name" value="VOC_core"/>
</dbReference>
<evidence type="ECO:0000313" key="3">
    <source>
        <dbReference type="Proteomes" id="UP001579974"/>
    </source>
</evidence>
<feature type="domain" description="VOC" evidence="1">
    <location>
        <begin position="6"/>
        <end position="132"/>
    </location>
</feature>
<dbReference type="CDD" id="cd08347">
    <property type="entry name" value="PcpA_C_like"/>
    <property type="match status" value="1"/>
</dbReference>
<feature type="domain" description="VOC" evidence="1">
    <location>
        <begin position="157"/>
        <end position="283"/>
    </location>
</feature>
<organism evidence="2 3">
    <name type="scientific">Alicyclobacillus fastidiosus</name>
    <dbReference type="NCBI Taxonomy" id="392011"/>
    <lineage>
        <taxon>Bacteria</taxon>
        <taxon>Bacillati</taxon>
        <taxon>Bacillota</taxon>
        <taxon>Bacilli</taxon>
        <taxon>Bacillales</taxon>
        <taxon>Alicyclobacillaceae</taxon>
        <taxon>Alicyclobacillus</taxon>
    </lineage>
</organism>